<accession>A0A5P8W7G2</accession>
<dbReference type="AlphaFoldDB" id="A0A5P8W7G2"/>
<dbReference type="Proteomes" id="UP000326678">
    <property type="component" value="Chromosome Gxm1"/>
</dbReference>
<gene>
    <name evidence="1" type="ORF">GXM_06006</name>
</gene>
<protein>
    <submittedName>
        <fullName evidence="1">Uncharacterized protein</fullName>
    </submittedName>
</protein>
<reference evidence="1 2" key="1">
    <citation type="submission" date="2019-10" db="EMBL/GenBank/DDBJ databases">
        <title>Genomic and transcriptomic insights into the perfect genentic adaptation of a filamentous nitrogen-fixing cyanobacterium to rice fields.</title>
        <authorList>
            <person name="Chen Z."/>
        </authorList>
    </citation>
    <scope>NUCLEOTIDE SEQUENCE [LARGE SCALE GENOMIC DNA]</scope>
    <source>
        <strain evidence="1">CCNUC1</strain>
    </source>
</reference>
<name>A0A5P8W7G2_9NOSO</name>
<organism evidence="1 2">
    <name type="scientific">Nostoc sphaeroides CCNUC1</name>
    <dbReference type="NCBI Taxonomy" id="2653204"/>
    <lineage>
        <taxon>Bacteria</taxon>
        <taxon>Bacillati</taxon>
        <taxon>Cyanobacteriota</taxon>
        <taxon>Cyanophyceae</taxon>
        <taxon>Nostocales</taxon>
        <taxon>Nostocaceae</taxon>
        <taxon>Nostoc</taxon>
    </lineage>
</organism>
<dbReference type="EMBL" id="CP045226">
    <property type="protein sequence ID" value="QFS48512.1"/>
    <property type="molecule type" value="Genomic_DNA"/>
</dbReference>
<evidence type="ECO:0000313" key="2">
    <source>
        <dbReference type="Proteomes" id="UP000326678"/>
    </source>
</evidence>
<dbReference type="KEGG" id="nsh:GXM_06006"/>
<evidence type="ECO:0000313" key="1">
    <source>
        <dbReference type="EMBL" id="QFS48512.1"/>
    </source>
</evidence>
<sequence length="44" mass="4867">MHPLPVRLENRMDFSPTLIFWNVVADNNIHEGSGEWGDGGDGGE</sequence>
<keyword evidence="2" id="KW-1185">Reference proteome</keyword>
<proteinExistence type="predicted"/>